<evidence type="ECO:0000256" key="9">
    <source>
        <dbReference type="PROSITE-ProRule" id="PRU10141"/>
    </source>
</evidence>
<dbReference type="CDD" id="cd09612">
    <property type="entry name" value="Jacalin"/>
    <property type="match status" value="1"/>
</dbReference>
<dbReference type="Gene3D" id="3.30.200.20">
    <property type="entry name" value="Phosphorylase Kinase, domain 1"/>
    <property type="match status" value="1"/>
</dbReference>
<feature type="region of interest" description="Disordered" evidence="10">
    <location>
        <begin position="1"/>
        <end position="23"/>
    </location>
</feature>
<dbReference type="InterPro" id="IPR011009">
    <property type="entry name" value="Kinase-like_dom_sf"/>
</dbReference>
<evidence type="ECO:0000256" key="5">
    <source>
        <dbReference type="ARBA" id="ARBA00022741"/>
    </source>
</evidence>
<evidence type="ECO:0000256" key="6">
    <source>
        <dbReference type="ARBA" id="ARBA00022777"/>
    </source>
</evidence>
<feature type="domain" description="Protein kinase" evidence="11">
    <location>
        <begin position="219"/>
        <end position="522"/>
    </location>
</feature>
<dbReference type="SMART" id="SM00220">
    <property type="entry name" value="S_TKc"/>
    <property type="match status" value="1"/>
</dbReference>
<dbReference type="AlphaFoldDB" id="A0AAV8GT23"/>
<dbReference type="PROSITE" id="PS50011">
    <property type="entry name" value="PROTEIN_KINASE_DOM"/>
    <property type="match status" value="1"/>
</dbReference>
<keyword evidence="6" id="KW-0418">Kinase</keyword>
<dbReference type="InterPro" id="IPR017441">
    <property type="entry name" value="Protein_kinase_ATP_BS"/>
</dbReference>
<dbReference type="InterPro" id="IPR033734">
    <property type="entry name" value="Jacalin-like_lectin_dom_plant"/>
</dbReference>
<dbReference type="EC" id="2.3.2.27" evidence="2"/>
<dbReference type="GO" id="GO:0061630">
    <property type="term" value="F:ubiquitin protein ligase activity"/>
    <property type="evidence" value="ECO:0007669"/>
    <property type="project" value="UniProtKB-EC"/>
</dbReference>
<evidence type="ECO:0000259" key="12">
    <source>
        <dbReference type="PROSITE" id="PS51752"/>
    </source>
</evidence>
<proteinExistence type="predicted"/>
<dbReference type="InterPro" id="IPR051348">
    <property type="entry name" value="U-box_ubiquitin_ligases"/>
</dbReference>
<dbReference type="SUPFAM" id="SSF56112">
    <property type="entry name" value="Protein kinase-like (PK-like)"/>
    <property type="match status" value="1"/>
</dbReference>
<dbReference type="PROSITE" id="PS51752">
    <property type="entry name" value="JACALIN_LECTIN"/>
    <property type="match status" value="1"/>
</dbReference>
<feature type="domain" description="Jacalin-type lectin" evidence="12">
    <location>
        <begin position="15"/>
        <end position="159"/>
    </location>
</feature>
<dbReference type="EMBL" id="JAMFTS010000001">
    <property type="protein sequence ID" value="KAJ4806715.1"/>
    <property type="molecule type" value="Genomic_DNA"/>
</dbReference>
<keyword evidence="8 9" id="KW-0067">ATP-binding</keyword>
<keyword evidence="3" id="KW-0808">Transferase</keyword>
<dbReference type="InterPro" id="IPR008271">
    <property type="entry name" value="Ser/Thr_kinase_AS"/>
</dbReference>
<keyword evidence="14" id="KW-1185">Reference proteome</keyword>
<accession>A0AAV8GT23</accession>
<dbReference type="InterPro" id="IPR000719">
    <property type="entry name" value="Prot_kinase_dom"/>
</dbReference>
<evidence type="ECO:0000256" key="8">
    <source>
        <dbReference type="ARBA" id="ARBA00022840"/>
    </source>
</evidence>
<name>A0AAV8GT23_9POAL</name>
<protein>
    <recommendedName>
        <fullName evidence="2">RING-type E3 ubiquitin transferase</fullName>
        <ecNumber evidence="2">2.3.2.27</ecNumber>
    </recommendedName>
</protein>
<organism evidence="13 14">
    <name type="scientific">Rhynchospora pubera</name>
    <dbReference type="NCBI Taxonomy" id="906938"/>
    <lineage>
        <taxon>Eukaryota</taxon>
        <taxon>Viridiplantae</taxon>
        <taxon>Streptophyta</taxon>
        <taxon>Embryophyta</taxon>
        <taxon>Tracheophyta</taxon>
        <taxon>Spermatophyta</taxon>
        <taxon>Magnoliopsida</taxon>
        <taxon>Liliopsida</taxon>
        <taxon>Poales</taxon>
        <taxon>Cyperaceae</taxon>
        <taxon>Cyperoideae</taxon>
        <taxon>Rhynchosporeae</taxon>
        <taxon>Rhynchospora</taxon>
    </lineage>
</organism>
<dbReference type="InterPro" id="IPR036404">
    <property type="entry name" value="Jacalin-like_lectin_dom_sf"/>
</dbReference>
<evidence type="ECO:0000256" key="2">
    <source>
        <dbReference type="ARBA" id="ARBA00012483"/>
    </source>
</evidence>
<dbReference type="Proteomes" id="UP001140206">
    <property type="component" value="Chromosome 1"/>
</dbReference>
<evidence type="ECO:0000256" key="3">
    <source>
        <dbReference type="ARBA" id="ARBA00022679"/>
    </source>
</evidence>
<evidence type="ECO:0000256" key="7">
    <source>
        <dbReference type="ARBA" id="ARBA00022786"/>
    </source>
</evidence>
<evidence type="ECO:0000259" key="11">
    <source>
        <dbReference type="PROSITE" id="PS50011"/>
    </source>
</evidence>
<dbReference type="GO" id="GO:0005524">
    <property type="term" value="F:ATP binding"/>
    <property type="evidence" value="ECO:0007669"/>
    <property type="project" value="UniProtKB-UniRule"/>
</dbReference>
<dbReference type="PANTHER" id="PTHR45647">
    <property type="entry name" value="OS02G0152300 PROTEIN"/>
    <property type="match status" value="1"/>
</dbReference>
<feature type="binding site" evidence="9">
    <location>
        <position position="246"/>
    </location>
    <ligand>
        <name>ATP</name>
        <dbReference type="ChEBI" id="CHEBI:30616"/>
    </ligand>
</feature>
<dbReference type="Gene3D" id="1.10.510.10">
    <property type="entry name" value="Transferase(Phosphotransferase) domain 1"/>
    <property type="match status" value="1"/>
</dbReference>
<dbReference type="GO" id="GO:0004672">
    <property type="term" value="F:protein kinase activity"/>
    <property type="evidence" value="ECO:0007669"/>
    <property type="project" value="InterPro"/>
</dbReference>
<dbReference type="SUPFAM" id="SSF51101">
    <property type="entry name" value="Mannose-binding lectins"/>
    <property type="match status" value="1"/>
</dbReference>
<evidence type="ECO:0000313" key="14">
    <source>
        <dbReference type="Proteomes" id="UP001140206"/>
    </source>
</evidence>
<keyword evidence="7" id="KW-0833">Ubl conjugation pathway</keyword>
<comment type="catalytic activity">
    <reaction evidence="1">
        <text>S-ubiquitinyl-[E2 ubiquitin-conjugating enzyme]-L-cysteine + [acceptor protein]-L-lysine = [E2 ubiquitin-conjugating enzyme]-L-cysteine + N(6)-ubiquitinyl-[acceptor protein]-L-lysine.</text>
        <dbReference type="EC" id="2.3.2.27"/>
    </reaction>
</comment>
<dbReference type="GO" id="GO:0030246">
    <property type="term" value="F:carbohydrate binding"/>
    <property type="evidence" value="ECO:0007669"/>
    <property type="project" value="UniProtKB-KW"/>
</dbReference>
<dbReference type="Gene3D" id="2.100.10.30">
    <property type="entry name" value="Jacalin-like lectin domain"/>
    <property type="match status" value="1"/>
</dbReference>
<gene>
    <name evidence="13" type="ORF">LUZ62_019281</name>
</gene>
<keyword evidence="5 9" id="KW-0547">Nucleotide-binding</keyword>
<dbReference type="SMART" id="SM00915">
    <property type="entry name" value="Jacalin"/>
    <property type="match status" value="1"/>
</dbReference>
<dbReference type="PROSITE" id="PS00107">
    <property type="entry name" value="PROTEIN_KINASE_ATP"/>
    <property type="match status" value="1"/>
</dbReference>
<dbReference type="PROSITE" id="PS00108">
    <property type="entry name" value="PROTEIN_KINASE_ST"/>
    <property type="match status" value="1"/>
</dbReference>
<dbReference type="Pfam" id="PF01419">
    <property type="entry name" value="Jacalin"/>
    <property type="match status" value="1"/>
</dbReference>
<sequence>MGTLRNDAKSISPTVKKYSSHGSPAEREYEIDDKIGEIARVVKITVLHGAVVDALMVYYKLLDGSMSSYRFGGNTGARHEISFKEDEHIICVRGCIGPMREKNYVRSIVIETNHKVYGPYGLENDEYNAYKFEADGGQIIGFHGRYGEFVRAIGVYVKLNRPSRVSSHENGKELKRMEILTKEYEKFRTWIEDQASNSYGMVRFTEFTPMQIEAALNDSKDMVPLGEGGYGSVYKAVIDGKEVAIKLPNGSVHKEVIDGKACVAIKLPKVGGEQGEREFNQEVEILKRIRHPNLVTLIGACQERWALLYEFLPNGSLKYRLKESKNVSWGNRIQIASNICSALIFLHNTKPKPIAHGDLKPDNILFDSNNVCKLSDFGISRFLEHTKDTKTPIHKTTVAKGTDSYMDPDFINTHKLTPQSDIYALGIILLQLVTGSGPNGLRNFVFETFQTTLNDTKLEAFKKRTPRQKQKILENFVDTNLVDWPIDEVEKIICLGLQCSATDRKIRPDLITEVCSVIESIIKRIEFSSSSSSSFQ</sequence>
<evidence type="ECO:0000256" key="1">
    <source>
        <dbReference type="ARBA" id="ARBA00000900"/>
    </source>
</evidence>
<reference evidence="13" key="1">
    <citation type="submission" date="2022-08" db="EMBL/GenBank/DDBJ databases">
        <authorList>
            <person name="Marques A."/>
        </authorList>
    </citation>
    <scope>NUCLEOTIDE SEQUENCE</scope>
    <source>
        <strain evidence="13">RhyPub2mFocal</strain>
        <tissue evidence="13">Leaves</tissue>
    </source>
</reference>
<comment type="caution">
    <text evidence="13">The sequence shown here is derived from an EMBL/GenBank/DDBJ whole genome shotgun (WGS) entry which is preliminary data.</text>
</comment>
<keyword evidence="4" id="KW-0430">Lectin</keyword>
<dbReference type="PANTHER" id="PTHR45647:SF154">
    <property type="entry name" value="OS11G0618300 PROTEIN"/>
    <property type="match status" value="1"/>
</dbReference>
<dbReference type="Pfam" id="PF00069">
    <property type="entry name" value="Pkinase"/>
    <property type="match status" value="1"/>
</dbReference>
<evidence type="ECO:0000313" key="13">
    <source>
        <dbReference type="EMBL" id="KAJ4806715.1"/>
    </source>
</evidence>
<dbReference type="InterPro" id="IPR001229">
    <property type="entry name" value="Jacalin-like_lectin_dom"/>
</dbReference>
<evidence type="ECO:0000256" key="4">
    <source>
        <dbReference type="ARBA" id="ARBA00022734"/>
    </source>
</evidence>
<evidence type="ECO:0000256" key="10">
    <source>
        <dbReference type="SAM" id="MobiDB-lite"/>
    </source>
</evidence>